<keyword evidence="2" id="KW-1185">Reference proteome</keyword>
<dbReference type="Proteomes" id="UP001219934">
    <property type="component" value="Unassembled WGS sequence"/>
</dbReference>
<evidence type="ECO:0000313" key="2">
    <source>
        <dbReference type="Proteomes" id="UP001219934"/>
    </source>
</evidence>
<feature type="non-terminal residue" evidence="1">
    <location>
        <position position="96"/>
    </location>
</feature>
<reference evidence="1" key="1">
    <citation type="submission" date="2022-11" db="EMBL/GenBank/DDBJ databases">
        <title>Chromosome-level genome of Pogonophryne albipinna.</title>
        <authorList>
            <person name="Jo E."/>
        </authorList>
    </citation>
    <scope>NUCLEOTIDE SEQUENCE</scope>
    <source>
        <strain evidence="1">SGF0006</strain>
        <tissue evidence="1">Muscle</tissue>
    </source>
</reference>
<comment type="caution">
    <text evidence="1">The sequence shown here is derived from an EMBL/GenBank/DDBJ whole genome shotgun (WGS) entry which is preliminary data.</text>
</comment>
<feature type="non-terminal residue" evidence="1">
    <location>
        <position position="1"/>
    </location>
</feature>
<protein>
    <submittedName>
        <fullName evidence="1">Uncharacterized protein</fullName>
    </submittedName>
</protein>
<dbReference type="EMBL" id="JAPTMU010000008">
    <property type="protein sequence ID" value="KAJ4939422.1"/>
    <property type="molecule type" value="Genomic_DNA"/>
</dbReference>
<accession>A0AAD6B9T1</accession>
<evidence type="ECO:0000313" key="1">
    <source>
        <dbReference type="EMBL" id="KAJ4939422.1"/>
    </source>
</evidence>
<dbReference type="AlphaFoldDB" id="A0AAD6B9T1"/>
<name>A0AAD6B9T1_9TELE</name>
<proteinExistence type="predicted"/>
<sequence length="96" mass="10920">DVSLLMDGPVCKCRGHTIYFYYPASGVYCSFLNGCLSPEKYDVFHSGVKLPFVFAMRLQNAFRSSGVEHLKSTVVLSSENDNLKDGTEFWKWINTR</sequence>
<gene>
    <name evidence="1" type="ORF">JOQ06_028871</name>
</gene>
<organism evidence="1 2">
    <name type="scientific">Pogonophryne albipinna</name>
    <dbReference type="NCBI Taxonomy" id="1090488"/>
    <lineage>
        <taxon>Eukaryota</taxon>
        <taxon>Metazoa</taxon>
        <taxon>Chordata</taxon>
        <taxon>Craniata</taxon>
        <taxon>Vertebrata</taxon>
        <taxon>Euteleostomi</taxon>
        <taxon>Actinopterygii</taxon>
        <taxon>Neopterygii</taxon>
        <taxon>Teleostei</taxon>
        <taxon>Neoteleostei</taxon>
        <taxon>Acanthomorphata</taxon>
        <taxon>Eupercaria</taxon>
        <taxon>Perciformes</taxon>
        <taxon>Notothenioidei</taxon>
        <taxon>Pogonophryne</taxon>
    </lineage>
</organism>